<evidence type="ECO:0000256" key="9">
    <source>
        <dbReference type="SAM" id="MobiDB-lite"/>
    </source>
</evidence>
<dbReference type="EMBL" id="MK814609">
    <property type="protein sequence ID" value="QCI04229.1"/>
    <property type="molecule type" value="Genomic_DNA"/>
</dbReference>
<evidence type="ECO:0000256" key="7">
    <source>
        <dbReference type="ARBA" id="ARBA00035208"/>
    </source>
</evidence>
<dbReference type="InterPro" id="IPR023574">
    <property type="entry name" value="Ribosomal_uL4_dom_sf"/>
</dbReference>
<feature type="compositionally biased region" description="Basic residues" evidence="9">
    <location>
        <begin position="62"/>
        <end position="73"/>
    </location>
</feature>
<evidence type="ECO:0000256" key="8">
    <source>
        <dbReference type="ARBA" id="ARBA00035387"/>
    </source>
</evidence>
<geneLocation type="plastid" evidence="10"/>
<evidence type="ECO:0000256" key="6">
    <source>
        <dbReference type="ARBA" id="ARBA00023274"/>
    </source>
</evidence>
<dbReference type="GO" id="GO:0003735">
    <property type="term" value="F:structural constituent of ribosome"/>
    <property type="evidence" value="ECO:0007669"/>
    <property type="project" value="InterPro"/>
</dbReference>
<evidence type="ECO:0000256" key="2">
    <source>
        <dbReference type="ARBA" id="ARBA00010528"/>
    </source>
</evidence>
<dbReference type="GO" id="GO:0006412">
    <property type="term" value="P:translation"/>
    <property type="evidence" value="ECO:0007669"/>
    <property type="project" value="InterPro"/>
</dbReference>
<evidence type="ECO:0000256" key="4">
    <source>
        <dbReference type="ARBA" id="ARBA00022884"/>
    </source>
</evidence>
<feature type="region of interest" description="Disordered" evidence="9">
    <location>
        <begin position="49"/>
        <end position="82"/>
    </location>
</feature>
<dbReference type="PANTHER" id="PTHR10746">
    <property type="entry name" value="50S RIBOSOMAL PROTEIN L4"/>
    <property type="match status" value="1"/>
</dbReference>
<dbReference type="HAMAP" id="MF_01328_B">
    <property type="entry name" value="Ribosomal_uL4_B"/>
    <property type="match status" value="1"/>
</dbReference>
<proteinExistence type="inferred from homology"/>
<accession>A0A4D6WK89</accession>
<organism evidence="10">
    <name type="scientific">Anotrichium furcellatum</name>
    <dbReference type="NCBI Taxonomy" id="41999"/>
    <lineage>
        <taxon>Eukaryota</taxon>
        <taxon>Rhodophyta</taxon>
        <taxon>Florideophyceae</taxon>
        <taxon>Rhodymeniophycidae</taxon>
        <taxon>Ceramiales</taxon>
        <taxon>Ceramiaceae</taxon>
        <taxon>Anotrichium</taxon>
    </lineage>
</organism>
<keyword evidence="4" id="KW-0694">RNA-binding</keyword>
<dbReference type="InterPro" id="IPR013005">
    <property type="entry name" value="Ribosomal_uL4-like"/>
</dbReference>
<keyword evidence="5 10" id="KW-0689">Ribosomal protein</keyword>
<name>A0A4D6WK89_9FLOR</name>
<dbReference type="GO" id="GO:1990904">
    <property type="term" value="C:ribonucleoprotein complex"/>
    <property type="evidence" value="ECO:0007669"/>
    <property type="project" value="UniProtKB-KW"/>
</dbReference>
<dbReference type="Gene3D" id="3.40.1370.10">
    <property type="match status" value="1"/>
</dbReference>
<keyword evidence="3" id="KW-0699">rRNA-binding</keyword>
<evidence type="ECO:0000256" key="1">
    <source>
        <dbReference type="ARBA" id="ARBA00004083"/>
    </source>
</evidence>
<dbReference type="PANTHER" id="PTHR10746:SF17">
    <property type="entry name" value="LARGE RIBOSOMAL SUBUNIT PROTEIN UL4C"/>
    <property type="match status" value="1"/>
</dbReference>
<dbReference type="Pfam" id="PF00573">
    <property type="entry name" value="Ribosomal_L4"/>
    <property type="match status" value="1"/>
</dbReference>
<comment type="similarity">
    <text evidence="2">Belongs to the universal ribosomal protein uL4 family.</text>
</comment>
<reference evidence="10" key="2">
    <citation type="submission" date="2019-04" db="EMBL/GenBank/DDBJ databases">
        <authorList>
            <person name="Pasella M."/>
        </authorList>
    </citation>
    <scope>NUCLEOTIDE SEQUENCE</scope>
    <source>
        <strain evidence="10">PD2933</strain>
    </source>
</reference>
<dbReference type="NCBIfam" id="TIGR03953">
    <property type="entry name" value="rplD_bact"/>
    <property type="match status" value="1"/>
</dbReference>
<dbReference type="SUPFAM" id="SSF52166">
    <property type="entry name" value="Ribosomal protein L4"/>
    <property type="match status" value="1"/>
</dbReference>
<keyword evidence="10" id="KW-0934">Plastid</keyword>
<protein>
    <recommendedName>
        <fullName evidence="7">Large ribosomal subunit protein uL4c</fullName>
    </recommendedName>
    <alternativeName>
        <fullName evidence="8">50S ribosomal protein L4, chloroplastic</fullName>
    </alternativeName>
</protein>
<keyword evidence="6" id="KW-0687">Ribonucleoprotein</keyword>
<comment type="function">
    <text evidence="1">Probably binds the 23S rRNA.</text>
</comment>
<dbReference type="InterPro" id="IPR002136">
    <property type="entry name" value="Ribosomal_uL4"/>
</dbReference>
<reference evidence="10" key="1">
    <citation type="journal article" date="2019" name="Mol. Phylogenet. Evol.">
        <title>Morphological evolution and classification of the red algal order Ceramiales inferred using plastid phylogenomics.</title>
        <authorList>
            <person name="Diaz-Tapia P."/>
            <person name="Pasella M.M."/>
            <person name="Verbruggen H."/>
            <person name="Maggs C.A."/>
        </authorList>
    </citation>
    <scope>NUCLEOTIDE SEQUENCE</scope>
    <source>
        <strain evidence="10">PD2933</strain>
    </source>
</reference>
<sequence length="217" mass="24706">MIKPENTNSITSLSQRSQSLEITINTDYKQNIYLIHRCVKWQLNQNRQGNANTKTRDEVRGGGKKPWKQKGTGRARAGSSRSPLWKGGGVIFGPRSSRIYKSKINKKEKHLAIKTLLYNKASYTFIIQDILNCLDKPNTKTIINKLTELKINISKNQNILLIVKKKTDYLYQSIKNISNIDIIQANHLNVLALINADCILLTTEGFDELKKSYGTKK</sequence>
<dbReference type="GO" id="GO:0005840">
    <property type="term" value="C:ribosome"/>
    <property type="evidence" value="ECO:0007669"/>
    <property type="project" value="UniProtKB-KW"/>
</dbReference>
<gene>
    <name evidence="10" type="primary">rpl4</name>
</gene>
<dbReference type="GO" id="GO:0019843">
    <property type="term" value="F:rRNA binding"/>
    <property type="evidence" value="ECO:0007669"/>
    <property type="project" value="UniProtKB-KW"/>
</dbReference>
<evidence type="ECO:0000256" key="5">
    <source>
        <dbReference type="ARBA" id="ARBA00022980"/>
    </source>
</evidence>
<evidence type="ECO:0000313" key="10">
    <source>
        <dbReference type="EMBL" id="QCI04229.1"/>
    </source>
</evidence>
<evidence type="ECO:0000256" key="3">
    <source>
        <dbReference type="ARBA" id="ARBA00022730"/>
    </source>
</evidence>
<dbReference type="AlphaFoldDB" id="A0A4D6WK89"/>